<dbReference type="InterPro" id="IPR016181">
    <property type="entry name" value="Acyl_CoA_acyltransferase"/>
</dbReference>
<dbReference type="EMBL" id="PVNK01000301">
    <property type="protein sequence ID" value="PRP90035.1"/>
    <property type="molecule type" value="Genomic_DNA"/>
</dbReference>
<proteinExistence type="predicted"/>
<dbReference type="Proteomes" id="UP000237968">
    <property type="component" value="Unassembled WGS sequence"/>
</dbReference>
<dbReference type="PROSITE" id="PS51186">
    <property type="entry name" value="GNAT"/>
    <property type="match status" value="1"/>
</dbReference>
<evidence type="ECO:0000259" key="1">
    <source>
        <dbReference type="PROSITE" id="PS51186"/>
    </source>
</evidence>
<evidence type="ECO:0000313" key="3">
    <source>
        <dbReference type="Proteomes" id="UP000237968"/>
    </source>
</evidence>
<accession>A0A2S9XB05</accession>
<sequence length="268" mass="29054">MLLSSEIARLEEARQARLLAELAATSRPFAGGVMGFDAAHTWHNHAVGVGLDGAVGADEIDAMIEFYATREVEARVELTPFAHPTLIAGLGQRGFIVREFENLLARELTPDDDLDALRPELEPAGLELRPVDKTNEDQLRQCALAIVSGFYPEGEDLTAMVELGAATNRLPGSYPFLALIDGEVAGAGSAMLDDRVACLSGVAVYPRFRRRGIQRMLMVKRLEVAREHGCVVATIGSRPGEPTERNALRLGFCVVYSKVIVGRPTLTT</sequence>
<keyword evidence="2" id="KW-0808">Transferase</keyword>
<reference evidence="2 3" key="1">
    <citation type="submission" date="2018-03" db="EMBL/GenBank/DDBJ databases">
        <title>Draft Genome Sequences of the Obligatory Marine Myxobacteria Enhygromyxa salina SWB005.</title>
        <authorList>
            <person name="Poehlein A."/>
            <person name="Moghaddam J.A."/>
            <person name="Harms H."/>
            <person name="Alanjari M."/>
            <person name="Koenig G.M."/>
            <person name="Daniel R."/>
            <person name="Schaeberle T.F."/>
        </authorList>
    </citation>
    <scope>NUCLEOTIDE SEQUENCE [LARGE SCALE GENOMIC DNA]</scope>
    <source>
        <strain evidence="2 3">SWB005</strain>
    </source>
</reference>
<evidence type="ECO:0000313" key="2">
    <source>
        <dbReference type="EMBL" id="PRP90035.1"/>
    </source>
</evidence>
<dbReference type="Pfam" id="PF00583">
    <property type="entry name" value="Acetyltransf_1"/>
    <property type="match status" value="1"/>
</dbReference>
<comment type="caution">
    <text evidence="2">The sequence shown here is derived from an EMBL/GenBank/DDBJ whole genome shotgun (WGS) entry which is preliminary data.</text>
</comment>
<dbReference type="AlphaFoldDB" id="A0A2S9XB05"/>
<dbReference type="SUPFAM" id="SSF55729">
    <property type="entry name" value="Acyl-CoA N-acyltransferases (Nat)"/>
    <property type="match status" value="1"/>
</dbReference>
<keyword evidence="3" id="KW-1185">Reference proteome</keyword>
<organism evidence="2 3">
    <name type="scientific">Enhygromyxa salina</name>
    <dbReference type="NCBI Taxonomy" id="215803"/>
    <lineage>
        <taxon>Bacteria</taxon>
        <taxon>Pseudomonadati</taxon>
        <taxon>Myxococcota</taxon>
        <taxon>Polyangia</taxon>
        <taxon>Nannocystales</taxon>
        <taxon>Nannocystaceae</taxon>
        <taxon>Enhygromyxa</taxon>
    </lineage>
</organism>
<name>A0A2S9XB05_9BACT</name>
<dbReference type="CDD" id="cd04301">
    <property type="entry name" value="NAT_SF"/>
    <property type="match status" value="1"/>
</dbReference>
<dbReference type="GO" id="GO:0016747">
    <property type="term" value="F:acyltransferase activity, transferring groups other than amino-acyl groups"/>
    <property type="evidence" value="ECO:0007669"/>
    <property type="project" value="InterPro"/>
</dbReference>
<dbReference type="InterPro" id="IPR000182">
    <property type="entry name" value="GNAT_dom"/>
</dbReference>
<dbReference type="Gene3D" id="3.40.630.30">
    <property type="match status" value="1"/>
</dbReference>
<gene>
    <name evidence="2" type="ORF">ENSA5_68590</name>
</gene>
<dbReference type="RefSeq" id="WP_106395983.1">
    <property type="nucleotide sequence ID" value="NZ_PVNK01000301.1"/>
</dbReference>
<dbReference type="OrthoDB" id="2350893at2"/>
<protein>
    <submittedName>
        <fullName evidence="2">Acetyltransferase (GNAT) family protein</fullName>
    </submittedName>
</protein>
<feature type="domain" description="N-acetyltransferase" evidence="1">
    <location>
        <begin position="126"/>
        <end position="267"/>
    </location>
</feature>